<gene>
    <name evidence="1" type="ORF">NDU88_003723</name>
</gene>
<proteinExistence type="predicted"/>
<name>A0AAV7UZA4_PLEWA</name>
<reference evidence="1" key="1">
    <citation type="journal article" date="2022" name="bioRxiv">
        <title>Sequencing and chromosome-scale assembly of the giantPleurodeles waltlgenome.</title>
        <authorList>
            <person name="Brown T."/>
            <person name="Elewa A."/>
            <person name="Iarovenko S."/>
            <person name="Subramanian E."/>
            <person name="Araus A.J."/>
            <person name="Petzold A."/>
            <person name="Susuki M."/>
            <person name="Suzuki K.-i.T."/>
            <person name="Hayashi T."/>
            <person name="Toyoda A."/>
            <person name="Oliveira C."/>
            <person name="Osipova E."/>
            <person name="Leigh N.D."/>
            <person name="Simon A."/>
            <person name="Yun M.H."/>
        </authorList>
    </citation>
    <scope>NUCLEOTIDE SEQUENCE</scope>
    <source>
        <strain evidence="1">20211129_DDA</strain>
        <tissue evidence="1">Liver</tissue>
    </source>
</reference>
<protein>
    <submittedName>
        <fullName evidence="1">Uncharacterized protein</fullName>
    </submittedName>
</protein>
<comment type="caution">
    <text evidence="1">The sequence shown here is derived from an EMBL/GenBank/DDBJ whole genome shotgun (WGS) entry which is preliminary data.</text>
</comment>
<dbReference type="EMBL" id="JANPWB010000004">
    <property type="protein sequence ID" value="KAJ1194434.1"/>
    <property type="molecule type" value="Genomic_DNA"/>
</dbReference>
<evidence type="ECO:0000313" key="1">
    <source>
        <dbReference type="EMBL" id="KAJ1194434.1"/>
    </source>
</evidence>
<evidence type="ECO:0000313" key="2">
    <source>
        <dbReference type="Proteomes" id="UP001066276"/>
    </source>
</evidence>
<keyword evidence="2" id="KW-1185">Reference proteome</keyword>
<dbReference type="Proteomes" id="UP001066276">
    <property type="component" value="Chromosome 2_2"/>
</dbReference>
<organism evidence="1 2">
    <name type="scientific">Pleurodeles waltl</name>
    <name type="common">Iberian ribbed newt</name>
    <dbReference type="NCBI Taxonomy" id="8319"/>
    <lineage>
        <taxon>Eukaryota</taxon>
        <taxon>Metazoa</taxon>
        <taxon>Chordata</taxon>
        <taxon>Craniata</taxon>
        <taxon>Vertebrata</taxon>
        <taxon>Euteleostomi</taxon>
        <taxon>Amphibia</taxon>
        <taxon>Batrachia</taxon>
        <taxon>Caudata</taxon>
        <taxon>Salamandroidea</taxon>
        <taxon>Salamandridae</taxon>
        <taxon>Pleurodelinae</taxon>
        <taxon>Pleurodeles</taxon>
    </lineage>
</organism>
<sequence length="94" mass="10738">MGERLDHHMMRLDEAARRISEIEDNTTYVQKRLDEECLDDEESHLFLLSVFFDLSSDLVFELAVKDNLDLSHPLILIGTNLGACVMEQSLTSTP</sequence>
<dbReference type="AlphaFoldDB" id="A0AAV7UZA4"/>
<accession>A0AAV7UZA4</accession>